<dbReference type="EMBL" id="CP003742">
    <property type="protein sequence ID" value="AGI73090.1"/>
    <property type="molecule type" value="Genomic_DNA"/>
</dbReference>
<proteinExistence type="predicted"/>
<dbReference type="InterPro" id="IPR036397">
    <property type="entry name" value="RNaseH_sf"/>
</dbReference>
<dbReference type="PANTHER" id="PTHR46889">
    <property type="entry name" value="TRANSPOSASE INSF FOR INSERTION SEQUENCE IS3B-RELATED"/>
    <property type="match status" value="1"/>
</dbReference>
<dbReference type="SUPFAM" id="SSF53098">
    <property type="entry name" value="Ribonuclease H-like"/>
    <property type="match status" value="1"/>
</dbReference>
<dbReference type="Proteomes" id="UP000004688">
    <property type="component" value="Chromosome"/>
</dbReference>
<dbReference type="PROSITE" id="PS50994">
    <property type="entry name" value="INTEGRASE"/>
    <property type="match status" value="1"/>
</dbReference>
<dbReference type="eggNOG" id="COG2801">
    <property type="taxonomic scope" value="Bacteria"/>
</dbReference>
<organism evidence="2 3">
    <name type="scientific">Octadecabacter arcticus 238</name>
    <dbReference type="NCBI Taxonomy" id="391616"/>
    <lineage>
        <taxon>Bacteria</taxon>
        <taxon>Pseudomonadati</taxon>
        <taxon>Pseudomonadota</taxon>
        <taxon>Alphaproteobacteria</taxon>
        <taxon>Rhodobacterales</taxon>
        <taxon>Roseobacteraceae</taxon>
        <taxon>Octadecabacter</taxon>
    </lineage>
</organism>
<dbReference type="KEGG" id="oar:OA238_c30860"/>
<dbReference type="AlphaFoldDB" id="M9RTC9"/>
<name>M9RTC9_9RHOB</name>
<dbReference type="GO" id="GO:0015074">
    <property type="term" value="P:DNA integration"/>
    <property type="evidence" value="ECO:0007669"/>
    <property type="project" value="InterPro"/>
</dbReference>
<reference evidence="2 3" key="1">
    <citation type="journal article" date="2013" name="PLoS ONE">
        <title>Poles Apart: Arctic and Antarctic Octadecabacter strains Share High Genome Plasticity and a New Type of Xanthorhodopsin.</title>
        <authorList>
            <person name="Vollmers J."/>
            <person name="Voget S."/>
            <person name="Dietrich S."/>
            <person name="Gollnow K."/>
            <person name="Smits M."/>
            <person name="Meyer K."/>
            <person name="Brinkhoff T."/>
            <person name="Simon M."/>
            <person name="Daniel R."/>
        </authorList>
    </citation>
    <scope>NUCLEOTIDE SEQUENCE [LARGE SCALE GENOMIC DNA]</scope>
    <source>
        <strain evidence="2 3">238</strain>
    </source>
</reference>
<dbReference type="Gene3D" id="3.30.420.10">
    <property type="entry name" value="Ribonuclease H-like superfamily/Ribonuclease H"/>
    <property type="match status" value="1"/>
</dbReference>
<dbReference type="Pfam" id="PF00665">
    <property type="entry name" value="rve"/>
    <property type="match status" value="1"/>
</dbReference>
<protein>
    <submittedName>
        <fullName evidence="2">IS3 family transposase</fullName>
    </submittedName>
</protein>
<dbReference type="InterPro" id="IPR048020">
    <property type="entry name" value="Transpos_IS3"/>
</dbReference>
<dbReference type="InterPro" id="IPR001584">
    <property type="entry name" value="Integrase_cat-core"/>
</dbReference>
<accession>M9RTC9</accession>
<keyword evidence="3" id="KW-1185">Reference proteome</keyword>
<gene>
    <name evidence="2" type="ORF">OA238_c30860</name>
</gene>
<sequence length="219" mass="25371">MTEELKEIGLDIGHRRVGRLMRQNGISVVRTHKHKVTTDSNHKFNIAPNLLDRNFIADQPSQKWAGDITYIWTREGWLYLAVIVDLHSRRVIGWAVSNRMKRALAIRALKMAIAFRSPPKGCIHHTDRGSQYCSHDYQKILRQNGFKVSMSGKGNCYDNAAVETFFKTIKAELIWRHTWETCQSAKIAVFEYINGFYNPRRRHSTLGWKSPVAFERKVA</sequence>
<dbReference type="Pfam" id="PF13333">
    <property type="entry name" value="rve_2"/>
    <property type="match status" value="1"/>
</dbReference>
<dbReference type="PANTHER" id="PTHR46889:SF4">
    <property type="entry name" value="TRANSPOSASE INSO FOR INSERTION SEQUENCE ELEMENT IS911B-RELATED"/>
    <property type="match status" value="1"/>
</dbReference>
<dbReference type="GO" id="GO:0003676">
    <property type="term" value="F:nucleic acid binding"/>
    <property type="evidence" value="ECO:0007669"/>
    <property type="project" value="InterPro"/>
</dbReference>
<dbReference type="HOGENOM" id="CLU_027402_4_1_5"/>
<evidence type="ECO:0000313" key="2">
    <source>
        <dbReference type="EMBL" id="AGI73090.1"/>
    </source>
</evidence>
<evidence type="ECO:0000313" key="3">
    <source>
        <dbReference type="Proteomes" id="UP000004688"/>
    </source>
</evidence>
<feature type="domain" description="Integrase catalytic" evidence="1">
    <location>
        <begin position="56"/>
        <end position="219"/>
    </location>
</feature>
<dbReference type="NCBIfam" id="NF033516">
    <property type="entry name" value="transpos_IS3"/>
    <property type="match status" value="1"/>
</dbReference>
<dbReference type="InterPro" id="IPR050900">
    <property type="entry name" value="Transposase_IS3/IS150/IS904"/>
</dbReference>
<dbReference type="InterPro" id="IPR012337">
    <property type="entry name" value="RNaseH-like_sf"/>
</dbReference>
<evidence type="ECO:0000259" key="1">
    <source>
        <dbReference type="PROSITE" id="PS50994"/>
    </source>
</evidence>